<proteinExistence type="predicted"/>
<evidence type="ECO:0000313" key="8">
    <source>
        <dbReference type="EMBL" id="GFO11522.1"/>
    </source>
</evidence>
<protein>
    <submittedName>
        <fullName evidence="8">Major facilitator superfamily domain-containing protein 9</fullName>
    </submittedName>
</protein>
<feature type="domain" description="Major facilitator superfamily (MFS) profile" evidence="7">
    <location>
        <begin position="8"/>
        <end position="432"/>
    </location>
</feature>
<dbReference type="CDD" id="cd17390">
    <property type="entry name" value="MFS_MFSD9"/>
    <property type="match status" value="1"/>
</dbReference>
<feature type="transmembrane region" description="Helical" evidence="6">
    <location>
        <begin position="241"/>
        <end position="262"/>
    </location>
</feature>
<dbReference type="InterPro" id="IPR020846">
    <property type="entry name" value="MFS_dom"/>
</dbReference>
<keyword evidence="5 6" id="KW-0472">Membrane</keyword>
<evidence type="ECO:0000259" key="7">
    <source>
        <dbReference type="PROSITE" id="PS50850"/>
    </source>
</evidence>
<feature type="transmembrane region" description="Helical" evidence="6">
    <location>
        <begin position="411"/>
        <end position="428"/>
    </location>
</feature>
<dbReference type="Proteomes" id="UP000735302">
    <property type="component" value="Unassembled WGS sequence"/>
</dbReference>
<feature type="transmembrane region" description="Helical" evidence="6">
    <location>
        <begin position="43"/>
        <end position="63"/>
    </location>
</feature>
<comment type="subcellular location">
    <subcellularLocation>
        <location evidence="1">Membrane</location>
        <topology evidence="1">Multi-pass membrane protein</topology>
    </subcellularLocation>
</comment>
<dbReference type="PROSITE" id="PS50850">
    <property type="entry name" value="MFS"/>
    <property type="match status" value="1"/>
</dbReference>
<keyword evidence="4 6" id="KW-1133">Transmembrane helix</keyword>
<keyword evidence="9" id="KW-1185">Reference proteome</keyword>
<feature type="transmembrane region" description="Helical" evidence="6">
    <location>
        <begin position="274"/>
        <end position="295"/>
    </location>
</feature>
<feature type="transmembrane region" description="Helical" evidence="6">
    <location>
        <begin position="12"/>
        <end position="31"/>
    </location>
</feature>
<feature type="transmembrane region" description="Helical" evidence="6">
    <location>
        <begin position="307"/>
        <end position="335"/>
    </location>
</feature>
<evidence type="ECO:0000256" key="1">
    <source>
        <dbReference type="ARBA" id="ARBA00004141"/>
    </source>
</evidence>
<dbReference type="InterPro" id="IPR011701">
    <property type="entry name" value="MFS"/>
</dbReference>
<evidence type="ECO:0000256" key="4">
    <source>
        <dbReference type="ARBA" id="ARBA00022989"/>
    </source>
</evidence>
<evidence type="ECO:0000256" key="3">
    <source>
        <dbReference type="ARBA" id="ARBA00022692"/>
    </source>
</evidence>
<dbReference type="AlphaFoldDB" id="A0AAV4AX79"/>
<dbReference type="Pfam" id="PF07690">
    <property type="entry name" value="MFS_1"/>
    <property type="match status" value="1"/>
</dbReference>
<reference evidence="8 9" key="1">
    <citation type="journal article" date="2021" name="Elife">
        <title>Chloroplast acquisition without the gene transfer in kleptoplastic sea slugs, Plakobranchus ocellatus.</title>
        <authorList>
            <person name="Maeda T."/>
            <person name="Takahashi S."/>
            <person name="Yoshida T."/>
            <person name="Shimamura S."/>
            <person name="Takaki Y."/>
            <person name="Nagai Y."/>
            <person name="Toyoda A."/>
            <person name="Suzuki Y."/>
            <person name="Arimoto A."/>
            <person name="Ishii H."/>
            <person name="Satoh N."/>
            <person name="Nishiyama T."/>
            <person name="Hasebe M."/>
            <person name="Maruyama T."/>
            <person name="Minagawa J."/>
            <person name="Obokata J."/>
            <person name="Shigenobu S."/>
        </authorList>
    </citation>
    <scope>NUCLEOTIDE SEQUENCE [LARGE SCALE GENOMIC DNA]</scope>
</reference>
<evidence type="ECO:0000256" key="5">
    <source>
        <dbReference type="ARBA" id="ARBA00023136"/>
    </source>
</evidence>
<dbReference type="InterPro" id="IPR036259">
    <property type="entry name" value="MFS_trans_sf"/>
</dbReference>
<keyword evidence="2" id="KW-0813">Transport</keyword>
<sequence length="441" mass="46993">MEGEKRFSMYILYFSGFLDLFAVSMIMPLILPQAIELGASPTLAGVLGSVYGGLQLVSSPIIGKWSDSVSRRFSLLVCMIFTGLGYTVLGLCSSVLAFFISRFILGCFKHSQTISRAFLSEEGCHQPSQRPLLLGNFNSFSSIGFIIGPAVGGHMAETSGGFSLVACTAAIVFAINAGLVWWMIPSEKTRPQTHRSPSDTNLTRSDTALSMEKVGSEELNLNFTKLFSSFRDFNWPQMWDLLLMRFFAGFSMIIFRTNFTMVLKLKFSASPSTIGYMTSFSGIVAALSGFCIGGITRRYNNDNSRLLFHSTIFQAIALMCLAIAPSLTVILLALVPLNLVTSLSRVSATTLTVEAAASGNKTSQAPGGKGKSASVGAVIGLGQSVMALARMSAPLVAGVAQEIAGLDSPSYIGAGSAAIAVTIMLCAGRTGEKRAADKKDN</sequence>
<gene>
    <name evidence="8" type="ORF">PoB_003802700</name>
</gene>
<organism evidence="8 9">
    <name type="scientific">Plakobranchus ocellatus</name>
    <dbReference type="NCBI Taxonomy" id="259542"/>
    <lineage>
        <taxon>Eukaryota</taxon>
        <taxon>Metazoa</taxon>
        <taxon>Spiralia</taxon>
        <taxon>Lophotrochozoa</taxon>
        <taxon>Mollusca</taxon>
        <taxon>Gastropoda</taxon>
        <taxon>Heterobranchia</taxon>
        <taxon>Euthyneura</taxon>
        <taxon>Panpulmonata</taxon>
        <taxon>Sacoglossa</taxon>
        <taxon>Placobranchoidea</taxon>
        <taxon>Plakobranchidae</taxon>
        <taxon>Plakobranchus</taxon>
    </lineage>
</organism>
<comment type="caution">
    <text evidence="8">The sequence shown here is derived from an EMBL/GenBank/DDBJ whole genome shotgun (WGS) entry which is preliminary data.</text>
</comment>
<dbReference type="PANTHER" id="PTHR23504:SF14">
    <property type="entry name" value="MAJOR FACILITATOR SUPERFAMILY DOMAIN-CONTAINING PROTEIN 9"/>
    <property type="match status" value="1"/>
</dbReference>
<dbReference type="InterPro" id="IPR001958">
    <property type="entry name" value="Tet-R_TetA/multi-R_MdtG-like"/>
</dbReference>
<evidence type="ECO:0000256" key="6">
    <source>
        <dbReference type="SAM" id="Phobius"/>
    </source>
</evidence>
<keyword evidence="3 6" id="KW-0812">Transmembrane</keyword>
<dbReference type="EMBL" id="BLXT01004324">
    <property type="protein sequence ID" value="GFO11522.1"/>
    <property type="molecule type" value="Genomic_DNA"/>
</dbReference>
<dbReference type="GO" id="GO:0022857">
    <property type="term" value="F:transmembrane transporter activity"/>
    <property type="evidence" value="ECO:0007669"/>
    <property type="project" value="InterPro"/>
</dbReference>
<dbReference type="PANTHER" id="PTHR23504">
    <property type="entry name" value="MAJOR FACILITATOR SUPERFAMILY DOMAIN-CONTAINING PROTEIN 10"/>
    <property type="match status" value="1"/>
</dbReference>
<evidence type="ECO:0000256" key="2">
    <source>
        <dbReference type="ARBA" id="ARBA00022448"/>
    </source>
</evidence>
<dbReference type="Gene3D" id="1.20.1250.20">
    <property type="entry name" value="MFS general substrate transporter like domains"/>
    <property type="match status" value="1"/>
</dbReference>
<dbReference type="PRINTS" id="PR01035">
    <property type="entry name" value="TCRTETA"/>
</dbReference>
<feature type="transmembrane region" description="Helical" evidence="6">
    <location>
        <begin position="75"/>
        <end position="100"/>
    </location>
</feature>
<name>A0AAV4AX79_9GAST</name>
<dbReference type="SUPFAM" id="SSF103473">
    <property type="entry name" value="MFS general substrate transporter"/>
    <property type="match status" value="1"/>
</dbReference>
<evidence type="ECO:0000313" key="9">
    <source>
        <dbReference type="Proteomes" id="UP000735302"/>
    </source>
</evidence>
<feature type="transmembrane region" description="Helical" evidence="6">
    <location>
        <begin position="162"/>
        <end position="184"/>
    </location>
</feature>
<dbReference type="GO" id="GO:0016020">
    <property type="term" value="C:membrane"/>
    <property type="evidence" value="ECO:0007669"/>
    <property type="project" value="UniProtKB-SubCell"/>
</dbReference>
<accession>A0AAV4AX79</accession>